<reference evidence="7 8" key="1">
    <citation type="submission" date="2018-05" db="EMBL/GenBank/DDBJ databases">
        <title>Genome sequencing of Flavobacterium sp. HYN0056.</title>
        <authorList>
            <person name="Yi H."/>
            <person name="Baek C."/>
        </authorList>
    </citation>
    <scope>NUCLEOTIDE SEQUENCE [LARGE SCALE GENOMIC DNA]</scope>
    <source>
        <strain evidence="7 8">HYN0056</strain>
    </source>
</reference>
<evidence type="ECO:0000259" key="6">
    <source>
        <dbReference type="Pfam" id="PF12708"/>
    </source>
</evidence>
<accession>A0A2S1YR49</accession>
<dbReference type="GO" id="GO:0004650">
    <property type="term" value="F:polygalacturonase activity"/>
    <property type="evidence" value="ECO:0007669"/>
    <property type="project" value="InterPro"/>
</dbReference>
<keyword evidence="3 4" id="KW-0326">Glycosidase</keyword>
<dbReference type="InterPro" id="IPR012334">
    <property type="entry name" value="Pectin_lyas_fold"/>
</dbReference>
<dbReference type="Proteomes" id="UP000245250">
    <property type="component" value="Chromosome"/>
</dbReference>
<dbReference type="PANTHER" id="PTHR31339:SF9">
    <property type="entry name" value="PLASMIN AND FIBRONECTIN-BINDING PROTEIN A"/>
    <property type="match status" value="1"/>
</dbReference>
<comment type="similarity">
    <text evidence="1 4">Belongs to the glycosyl hydrolase 28 family.</text>
</comment>
<dbReference type="InterPro" id="IPR051801">
    <property type="entry name" value="GH28_Enzymes"/>
</dbReference>
<dbReference type="InterPro" id="IPR024535">
    <property type="entry name" value="RHGA/B-epi-like_pectate_lyase"/>
</dbReference>
<dbReference type="PANTHER" id="PTHR31339">
    <property type="entry name" value="PECTIN LYASE-RELATED"/>
    <property type="match status" value="1"/>
</dbReference>
<dbReference type="InterPro" id="IPR006626">
    <property type="entry name" value="PbH1"/>
</dbReference>
<gene>
    <name evidence="7" type="ORF">HYN56_20890</name>
</gene>
<evidence type="ECO:0000256" key="5">
    <source>
        <dbReference type="SAM" id="SignalP"/>
    </source>
</evidence>
<evidence type="ECO:0000256" key="1">
    <source>
        <dbReference type="ARBA" id="ARBA00008834"/>
    </source>
</evidence>
<dbReference type="EMBL" id="CP029255">
    <property type="protein sequence ID" value="AWK06549.1"/>
    <property type="molecule type" value="Genomic_DNA"/>
</dbReference>
<evidence type="ECO:0000313" key="8">
    <source>
        <dbReference type="Proteomes" id="UP000245250"/>
    </source>
</evidence>
<dbReference type="InterPro" id="IPR000743">
    <property type="entry name" value="Glyco_hydro_28"/>
</dbReference>
<evidence type="ECO:0000256" key="4">
    <source>
        <dbReference type="RuleBase" id="RU361169"/>
    </source>
</evidence>
<keyword evidence="2 4" id="KW-0378">Hydrolase</keyword>
<organism evidence="7 8">
    <name type="scientific">Flavobacterium crocinum</name>
    <dbReference type="NCBI Taxonomy" id="2183896"/>
    <lineage>
        <taxon>Bacteria</taxon>
        <taxon>Pseudomonadati</taxon>
        <taxon>Bacteroidota</taxon>
        <taxon>Flavobacteriia</taxon>
        <taxon>Flavobacteriales</taxon>
        <taxon>Flavobacteriaceae</taxon>
        <taxon>Flavobacterium</taxon>
    </lineage>
</organism>
<evidence type="ECO:0000256" key="2">
    <source>
        <dbReference type="ARBA" id="ARBA00022801"/>
    </source>
</evidence>
<dbReference type="SUPFAM" id="SSF51126">
    <property type="entry name" value="Pectin lyase-like"/>
    <property type="match status" value="1"/>
</dbReference>
<dbReference type="KEGG" id="fcr:HYN56_20890"/>
<feature type="signal peptide" evidence="5">
    <location>
        <begin position="1"/>
        <end position="20"/>
    </location>
</feature>
<evidence type="ECO:0000256" key="3">
    <source>
        <dbReference type="ARBA" id="ARBA00023295"/>
    </source>
</evidence>
<evidence type="ECO:0000313" key="7">
    <source>
        <dbReference type="EMBL" id="AWK06549.1"/>
    </source>
</evidence>
<dbReference type="Pfam" id="PF00295">
    <property type="entry name" value="Glyco_hydro_28"/>
    <property type="match status" value="1"/>
</dbReference>
<dbReference type="AlphaFoldDB" id="A0A2S1YR49"/>
<keyword evidence="5" id="KW-0732">Signal</keyword>
<dbReference type="OrthoDB" id="9795222at2"/>
<sequence length="454" mass="50318">MNIRYLFLLLLLLFSCVSFSQNSDFPSAKVDSIVNSIQIPIFPSFTVDVVKLGAKGDSITDNKKVFDKAMALCKKNNGGTIIVPKGIYKINGPIHFVSNVNLRIEKGAKIKFSDNPKDYLPLVLTSWEGTILYNYSPLIYANTCNNIAITGEGTIDGEGGKIWKTFKVKEGAGKNLSREMNHTNAPIENRKFGEGYFLRPQMIQFLNCKNILVENIRIENSPFWCLHLLKSQSITIRGISYKSLNHNNDGIDPEYAKDVLIENVNFDNGDDNVAIKAGRDHEGRANTATPSENIVIRNCNFKGLHGVVIGSEMSAGVQNVFVENCKTAGYLKRGIYLKTNADRGGYIKNIFVRNIQLDQVEDCLYITANYHGEGKGYQSDISNVHFSNISCNKASESGIVIQGFTDKKIQNISLKNIEIKEAKNALSNENAENVLISDVFIGHKATVPTAVSKN</sequence>
<dbReference type="SMART" id="SM00710">
    <property type="entry name" value="PbH1"/>
    <property type="match status" value="6"/>
</dbReference>
<dbReference type="Pfam" id="PF12708">
    <property type="entry name" value="Pect-lyase_RHGA_epim"/>
    <property type="match status" value="1"/>
</dbReference>
<keyword evidence="8" id="KW-1185">Reference proteome</keyword>
<name>A0A2S1YR49_9FLAO</name>
<dbReference type="GO" id="GO:0005975">
    <property type="term" value="P:carbohydrate metabolic process"/>
    <property type="evidence" value="ECO:0007669"/>
    <property type="project" value="InterPro"/>
</dbReference>
<dbReference type="InterPro" id="IPR011050">
    <property type="entry name" value="Pectin_lyase_fold/virulence"/>
</dbReference>
<protein>
    <submittedName>
        <fullName evidence="7">Glycoside hydrolase</fullName>
    </submittedName>
</protein>
<dbReference type="PROSITE" id="PS51257">
    <property type="entry name" value="PROKAR_LIPOPROTEIN"/>
    <property type="match status" value="1"/>
</dbReference>
<feature type="domain" description="Rhamnogalacturonase A/B/Epimerase-like pectate lyase" evidence="6">
    <location>
        <begin position="47"/>
        <end position="102"/>
    </location>
</feature>
<dbReference type="RefSeq" id="WP_109193962.1">
    <property type="nucleotide sequence ID" value="NZ_CP029255.1"/>
</dbReference>
<dbReference type="Gene3D" id="2.160.20.10">
    <property type="entry name" value="Single-stranded right-handed beta-helix, Pectin lyase-like"/>
    <property type="match status" value="1"/>
</dbReference>
<proteinExistence type="inferred from homology"/>
<feature type="chain" id="PRO_5015753420" evidence="5">
    <location>
        <begin position="21"/>
        <end position="454"/>
    </location>
</feature>